<dbReference type="Proteomes" id="UP001367508">
    <property type="component" value="Unassembled WGS sequence"/>
</dbReference>
<keyword evidence="2" id="KW-1185">Reference proteome</keyword>
<protein>
    <submittedName>
        <fullName evidence="1">Uncharacterized protein</fullName>
    </submittedName>
</protein>
<accession>A0AAN9MUS1</accession>
<gene>
    <name evidence="1" type="ORF">VNO77_03073</name>
</gene>
<reference evidence="1 2" key="1">
    <citation type="submission" date="2024-01" db="EMBL/GenBank/DDBJ databases">
        <title>The genomes of 5 underutilized Papilionoideae crops provide insights into root nodulation and disease resistanc.</title>
        <authorList>
            <person name="Jiang F."/>
        </authorList>
    </citation>
    <scope>NUCLEOTIDE SEQUENCE [LARGE SCALE GENOMIC DNA]</scope>
    <source>
        <strain evidence="1">LVBAO_FW01</strain>
        <tissue evidence="1">Leaves</tissue>
    </source>
</reference>
<proteinExistence type="predicted"/>
<name>A0AAN9MUS1_CANGL</name>
<dbReference type="AlphaFoldDB" id="A0AAN9MUS1"/>
<organism evidence="1 2">
    <name type="scientific">Canavalia gladiata</name>
    <name type="common">Sword bean</name>
    <name type="synonym">Dolichos gladiatus</name>
    <dbReference type="NCBI Taxonomy" id="3824"/>
    <lineage>
        <taxon>Eukaryota</taxon>
        <taxon>Viridiplantae</taxon>
        <taxon>Streptophyta</taxon>
        <taxon>Embryophyta</taxon>
        <taxon>Tracheophyta</taxon>
        <taxon>Spermatophyta</taxon>
        <taxon>Magnoliopsida</taxon>
        <taxon>eudicotyledons</taxon>
        <taxon>Gunneridae</taxon>
        <taxon>Pentapetalae</taxon>
        <taxon>rosids</taxon>
        <taxon>fabids</taxon>
        <taxon>Fabales</taxon>
        <taxon>Fabaceae</taxon>
        <taxon>Papilionoideae</taxon>
        <taxon>50 kb inversion clade</taxon>
        <taxon>NPAAA clade</taxon>
        <taxon>indigoferoid/millettioid clade</taxon>
        <taxon>Phaseoleae</taxon>
        <taxon>Canavalia</taxon>
    </lineage>
</organism>
<sequence>MKDLQLIQALDLTTVINCAAVTKELAIMGLQNVIQWSIKFGCGMVQFDSLGGPIVNYAPIKPANVPKAWAVTVGGFTMVIEGLVQTMAKEGNDDSITTS</sequence>
<dbReference type="EMBL" id="JAYMYQ010000001">
    <property type="protein sequence ID" value="KAK7361047.1"/>
    <property type="molecule type" value="Genomic_DNA"/>
</dbReference>
<comment type="caution">
    <text evidence="1">The sequence shown here is derived from an EMBL/GenBank/DDBJ whole genome shotgun (WGS) entry which is preliminary data.</text>
</comment>
<evidence type="ECO:0000313" key="2">
    <source>
        <dbReference type="Proteomes" id="UP001367508"/>
    </source>
</evidence>
<evidence type="ECO:0000313" key="1">
    <source>
        <dbReference type="EMBL" id="KAK7361047.1"/>
    </source>
</evidence>